<dbReference type="CDD" id="cd00377">
    <property type="entry name" value="ICL_PEPM"/>
    <property type="match status" value="1"/>
</dbReference>
<comment type="caution">
    <text evidence="5">The sequence shown here is derived from an EMBL/GenBank/DDBJ whole genome shotgun (WGS) entry which is preliminary data.</text>
</comment>
<sequence length="425" mass="47252">MTNERIEKLLKDWKDESRYGNVTRPYEAEDVIKLRGSMDIEYTLADQGAKKLWRLLHEENYVHALGALTGNQAMQQVKAGLKAIYLSGWQVAADANLSGHMYPDQSLYPANSVPQVVKRINQALQRADQIHHMEVNNDIDWFAPIVADAEAGFGGQLNVFELMKSMIEAGASAVHFEDQLSSEKKCGHLGGKVLLPTQTAVRNLISARFAADVMGVPTVIIARTDANAADLITSDIDPTDGPFLTGERTAEGFYKTRAGLDQAIARGLSYAPYADLVWCETSEPNLDEAKQFAEAIHEQYPGKLLAYNCSPSFNWKKKLSDDTIAEFQQELSKMGYKFQFVTLAGFHALNHSMFELSREYKERGMEAYSELQQAEFASEKDGYSATRHQREVGTGYFDEVAQVISGGTSSTVALKGSTEEEQFKD</sequence>
<keyword evidence="2 5" id="KW-0456">Lyase</keyword>
<dbReference type="InterPro" id="IPR039556">
    <property type="entry name" value="ICL/PEPM"/>
</dbReference>
<name>A0ABQ1QEP7_9BACI</name>
<dbReference type="EC" id="4.1.3.1" evidence="1 4"/>
<evidence type="ECO:0000313" key="5">
    <source>
        <dbReference type="EMBL" id="GGD23155.1"/>
    </source>
</evidence>
<dbReference type="NCBIfam" id="NF011645">
    <property type="entry name" value="PRK15063.1"/>
    <property type="match status" value="1"/>
</dbReference>
<dbReference type="EMBL" id="BMIN01000018">
    <property type="protein sequence ID" value="GGD23155.1"/>
    <property type="molecule type" value="Genomic_DNA"/>
</dbReference>
<dbReference type="PANTHER" id="PTHR21631:SF3">
    <property type="entry name" value="BIFUNCTIONAL GLYOXYLATE CYCLE PROTEIN"/>
    <property type="match status" value="1"/>
</dbReference>
<dbReference type="PANTHER" id="PTHR21631">
    <property type="entry name" value="ISOCITRATE LYASE/MALATE SYNTHASE"/>
    <property type="match status" value="1"/>
</dbReference>
<dbReference type="InterPro" id="IPR006254">
    <property type="entry name" value="Isocitrate_lyase"/>
</dbReference>
<accession>A0ABQ1QEP7</accession>
<evidence type="ECO:0000256" key="1">
    <source>
        <dbReference type="ARBA" id="ARBA00012909"/>
    </source>
</evidence>
<evidence type="ECO:0000313" key="6">
    <source>
        <dbReference type="Proteomes" id="UP000642571"/>
    </source>
</evidence>
<proteinExistence type="predicted"/>
<dbReference type="GO" id="GO:0016829">
    <property type="term" value="F:lyase activity"/>
    <property type="evidence" value="ECO:0007669"/>
    <property type="project" value="UniProtKB-KW"/>
</dbReference>
<gene>
    <name evidence="5" type="primary">aceA</name>
    <name evidence="5" type="ORF">GCM10011389_33610</name>
</gene>
<evidence type="ECO:0000256" key="3">
    <source>
        <dbReference type="ARBA" id="ARBA00023531"/>
    </source>
</evidence>
<dbReference type="InterPro" id="IPR015813">
    <property type="entry name" value="Pyrv/PenolPyrv_kinase-like_dom"/>
</dbReference>
<dbReference type="Proteomes" id="UP000642571">
    <property type="component" value="Unassembled WGS sequence"/>
</dbReference>
<dbReference type="InterPro" id="IPR018523">
    <property type="entry name" value="Isocitrate_lyase_ph_CS"/>
</dbReference>
<dbReference type="SUPFAM" id="SSF51621">
    <property type="entry name" value="Phosphoenolpyruvate/pyruvate domain"/>
    <property type="match status" value="1"/>
</dbReference>
<evidence type="ECO:0000256" key="2">
    <source>
        <dbReference type="ARBA" id="ARBA00023239"/>
    </source>
</evidence>
<dbReference type="Gene3D" id="3.20.20.60">
    <property type="entry name" value="Phosphoenolpyruvate-binding domains"/>
    <property type="match status" value="1"/>
</dbReference>
<dbReference type="RefSeq" id="WP_188655536.1">
    <property type="nucleotide sequence ID" value="NZ_BMIN01000018.1"/>
</dbReference>
<reference evidence="6" key="1">
    <citation type="journal article" date="2019" name="Int. J. Syst. Evol. Microbiol.">
        <title>The Global Catalogue of Microorganisms (GCM) 10K type strain sequencing project: providing services to taxonomists for standard genome sequencing and annotation.</title>
        <authorList>
            <consortium name="The Broad Institute Genomics Platform"/>
            <consortium name="The Broad Institute Genome Sequencing Center for Infectious Disease"/>
            <person name="Wu L."/>
            <person name="Ma J."/>
        </authorList>
    </citation>
    <scope>NUCLEOTIDE SEQUENCE [LARGE SCALE GENOMIC DNA]</scope>
    <source>
        <strain evidence="6">CGMCC 1.15353</strain>
    </source>
</reference>
<organism evidence="5 6">
    <name type="scientific">Pontibacillus salipaludis</name>
    <dbReference type="NCBI Taxonomy" id="1697394"/>
    <lineage>
        <taxon>Bacteria</taxon>
        <taxon>Bacillati</taxon>
        <taxon>Bacillota</taxon>
        <taxon>Bacilli</taxon>
        <taxon>Bacillales</taxon>
        <taxon>Bacillaceae</taxon>
        <taxon>Pontibacillus</taxon>
    </lineage>
</organism>
<dbReference type="PROSITE" id="PS00161">
    <property type="entry name" value="ISOCITRATE_LYASE"/>
    <property type="match status" value="1"/>
</dbReference>
<evidence type="ECO:0000256" key="4">
    <source>
        <dbReference type="NCBIfam" id="TIGR01346"/>
    </source>
</evidence>
<dbReference type="Pfam" id="PF00463">
    <property type="entry name" value="ICL"/>
    <property type="match status" value="2"/>
</dbReference>
<dbReference type="InterPro" id="IPR040442">
    <property type="entry name" value="Pyrv_kinase-like_dom_sf"/>
</dbReference>
<dbReference type="NCBIfam" id="TIGR01346">
    <property type="entry name" value="isocit_lyase"/>
    <property type="match status" value="1"/>
</dbReference>
<dbReference type="PIRSF" id="PIRSF001362">
    <property type="entry name" value="Isocit_lyase"/>
    <property type="match status" value="1"/>
</dbReference>
<keyword evidence="6" id="KW-1185">Reference proteome</keyword>
<protein>
    <recommendedName>
        <fullName evidence="1 4">Isocitrate lyase</fullName>
        <ecNumber evidence="1 4">4.1.3.1</ecNumber>
    </recommendedName>
</protein>
<comment type="catalytic activity">
    <reaction evidence="3">
        <text>D-threo-isocitrate = glyoxylate + succinate</text>
        <dbReference type="Rhea" id="RHEA:13245"/>
        <dbReference type="ChEBI" id="CHEBI:15562"/>
        <dbReference type="ChEBI" id="CHEBI:30031"/>
        <dbReference type="ChEBI" id="CHEBI:36655"/>
        <dbReference type="EC" id="4.1.3.1"/>
    </reaction>
</comment>